<dbReference type="AlphaFoldDB" id="A0AAU7PKB9"/>
<organism evidence="1">
    <name type="scientific">Lacrimispora sp. BS-2</name>
    <dbReference type="NCBI Taxonomy" id="3151850"/>
    <lineage>
        <taxon>Bacteria</taxon>
        <taxon>Bacillati</taxon>
        <taxon>Bacillota</taxon>
        <taxon>Clostridia</taxon>
        <taxon>Lachnospirales</taxon>
        <taxon>Lachnospiraceae</taxon>
        <taxon>Lacrimispora</taxon>
    </lineage>
</organism>
<dbReference type="EMBL" id="CP157940">
    <property type="protein sequence ID" value="XBS52748.1"/>
    <property type="molecule type" value="Genomic_DNA"/>
</dbReference>
<proteinExistence type="predicted"/>
<name>A0AAU7PKB9_9FIRM</name>
<reference evidence="1" key="1">
    <citation type="submission" date="2024-06" db="EMBL/GenBank/DDBJ databases">
        <title>Lacrimispora cavernae sp. nov., a novel anaerobe isolated from bat guano pile inside a cave.</title>
        <authorList>
            <person name="Miller S.L."/>
            <person name="Lu N."/>
            <person name="King J."/>
            <person name="Sankaranarayanan K."/>
            <person name="Lawson P.A."/>
        </authorList>
    </citation>
    <scope>NUCLEOTIDE SEQUENCE</scope>
    <source>
        <strain evidence="1">BS-2</strain>
    </source>
</reference>
<gene>
    <name evidence="1" type="ORF">ABFV83_12945</name>
</gene>
<dbReference type="RefSeq" id="WP_349944395.1">
    <property type="nucleotide sequence ID" value="NZ_CP157940.1"/>
</dbReference>
<sequence>MAKKSMKETGGTSVVRYTKDQLILSERYCNQRDLLSALLDDEKVYSVTEAEEIMNQFMKGRVKVC</sequence>
<evidence type="ECO:0000313" key="1">
    <source>
        <dbReference type="EMBL" id="XBS52748.1"/>
    </source>
</evidence>
<accession>A0AAU7PKB9</accession>
<protein>
    <submittedName>
        <fullName evidence="1">Uncharacterized protein</fullName>
    </submittedName>
</protein>